<protein>
    <submittedName>
        <fullName evidence="1">Uncharacterized protein</fullName>
    </submittedName>
</protein>
<dbReference type="Proteomes" id="UP000276133">
    <property type="component" value="Unassembled WGS sequence"/>
</dbReference>
<accession>A0A3M7QR44</accession>
<reference evidence="1 2" key="1">
    <citation type="journal article" date="2018" name="Sci. Rep.">
        <title>Genomic signatures of local adaptation to the degree of environmental predictability in rotifers.</title>
        <authorList>
            <person name="Franch-Gras L."/>
            <person name="Hahn C."/>
            <person name="Garcia-Roger E.M."/>
            <person name="Carmona M.J."/>
            <person name="Serra M."/>
            <person name="Gomez A."/>
        </authorList>
    </citation>
    <scope>NUCLEOTIDE SEQUENCE [LARGE SCALE GENOMIC DNA]</scope>
    <source>
        <strain evidence="1">HYR1</strain>
    </source>
</reference>
<dbReference type="AlphaFoldDB" id="A0A3M7QR44"/>
<evidence type="ECO:0000313" key="2">
    <source>
        <dbReference type="Proteomes" id="UP000276133"/>
    </source>
</evidence>
<sequence>MSFESKPEVKRHLDDFSKQNFLLDSVFPKTLAKTYTNRNTVDSDIRQTFLIDVQHIPLGARLSLDSGQMDRGIRPTHDALFPHPNCLCPELGCNS</sequence>
<gene>
    <name evidence="1" type="ORF">BpHYR1_016128</name>
</gene>
<dbReference type="EMBL" id="REGN01005381">
    <property type="protein sequence ID" value="RNA13551.1"/>
    <property type="molecule type" value="Genomic_DNA"/>
</dbReference>
<name>A0A3M7QR44_BRAPC</name>
<organism evidence="1 2">
    <name type="scientific">Brachionus plicatilis</name>
    <name type="common">Marine rotifer</name>
    <name type="synonym">Brachionus muelleri</name>
    <dbReference type="NCBI Taxonomy" id="10195"/>
    <lineage>
        <taxon>Eukaryota</taxon>
        <taxon>Metazoa</taxon>
        <taxon>Spiralia</taxon>
        <taxon>Gnathifera</taxon>
        <taxon>Rotifera</taxon>
        <taxon>Eurotatoria</taxon>
        <taxon>Monogononta</taxon>
        <taxon>Pseudotrocha</taxon>
        <taxon>Ploima</taxon>
        <taxon>Brachionidae</taxon>
        <taxon>Brachionus</taxon>
    </lineage>
</organism>
<evidence type="ECO:0000313" key="1">
    <source>
        <dbReference type="EMBL" id="RNA13551.1"/>
    </source>
</evidence>
<comment type="caution">
    <text evidence="1">The sequence shown here is derived from an EMBL/GenBank/DDBJ whole genome shotgun (WGS) entry which is preliminary data.</text>
</comment>
<proteinExistence type="predicted"/>
<keyword evidence="2" id="KW-1185">Reference proteome</keyword>